<proteinExistence type="predicted"/>
<evidence type="ECO:0000313" key="1">
    <source>
        <dbReference type="EMBL" id="CAG8713410.1"/>
    </source>
</evidence>
<reference evidence="1" key="1">
    <citation type="submission" date="2021-06" db="EMBL/GenBank/DDBJ databases">
        <authorList>
            <person name="Kallberg Y."/>
            <person name="Tangrot J."/>
            <person name="Rosling A."/>
        </authorList>
    </citation>
    <scope>NUCLEOTIDE SEQUENCE</scope>
    <source>
        <strain evidence="1">MA453B</strain>
    </source>
</reference>
<dbReference type="Proteomes" id="UP000789405">
    <property type="component" value="Unassembled WGS sequence"/>
</dbReference>
<keyword evidence="2" id="KW-1185">Reference proteome</keyword>
<name>A0A9N9N9N3_9GLOM</name>
<feature type="non-terminal residue" evidence="1">
    <location>
        <position position="1"/>
    </location>
</feature>
<accession>A0A9N9N9N3</accession>
<dbReference type="OrthoDB" id="2421975at2759"/>
<dbReference type="AlphaFoldDB" id="A0A9N9N9N3"/>
<gene>
    <name evidence="1" type="ORF">DERYTH_LOCUS13759</name>
</gene>
<organism evidence="1 2">
    <name type="scientific">Dentiscutata erythropus</name>
    <dbReference type="NCBI Taxonomy" id="1348616"/>
    <lineage>
        <taxon>Eukaryota</taxon>
        <taxon>Fungi</taxon>
        <taxon>Fungi incertae sedis</taxon>
        <taxon>Mucoromycota</taxon>
        <taxon>Glomeromycotina</taxon>
        <taxon>Glomeromycetes</taxon>
        <taxon>Diversisporales</taxon>
        <taxon>Gigasporaceae</taxon>
        <taxon>Dentiscutata</taxon>
    </lineage>
</organism>
<dbReference type="SUPFAM" id="SSF53098">
    <property type="entry name" value="Ribonuclease H-like"/>
    <property type="match status" value="1"/>
</dbReference>
<evidence type="ECO:0000313" key="2">
    <source>
        <dbReference type="Proteomes" id="UP000789405"/>
    </source>
</evidence>
<protein>
    <submittedName>
        <fullName evidence="1">859_t:CDS:1</fullName>
    </submittedName>
</protein>
<dbReference type="InterPro" id="IPR012337">
    <property type="entry name" value="RNaseH-like_sf"/>
</dbReference>
<dbReference type="EMBL" id="CAJVPY010009887">
    <property type="protein sequence ID" value="CAG8713410.1"/>
    <property type="molecule type" value="Genomic_DNA"/>
</dbReference>
<comment type="caution">
    <text evidence="1">The sequence shown here is derived from an EMBL/GenBank/DDBJ whole genome shotgun (WGS) entry which is preliminary data.</text>
</comment>
<sequence>VIDNIVELLEPILIATELLSSSSYSTISDICLTFLGLYHHLSKFIDNKSQITEQYIMADSIRFKLNKYWFILEESTIITILDPSSKLLTFPTNNEKDTALTSLKNTITQYNIPATTTTTTMPKLMPKNKRKFFKLLLIQQQTIKQLLMEEL</sequence>